<accession>A0A382TTS4</accession>
<dbReference type="EMBL" id="UINC01138908">
    <property type="protein sequence ID" value="SVD25142.1"/>
    <property type="molecule type" value="Genomic_DNA"/>
</dbReference>
<proteinExistence type="predicted"/>
<dbReference type="SUPFAM" id="SSF47729">
    <property type="entry name" value="IHF-like DNA-binding proteins"/>
    <property type="match status" value="1"/>
</dbReference>
<dbReference type="PRINTS" id="PR01727">
    <property type="entry name" value="DNABINDINGHU"/>
</dbReference>
<protein>
    <recommendedName>
        <fullName evidence="3">Integration host factor subunit beta</fullName>
    </recommendedName>
</protein>
<dbReference type="InterPro" id="IPR010992">
    <property type="entry name" value="IHF-like_DNA-bd_dom_sf"/>
</dbReference>
<dbReference type="SMART" id="SM00411">
    <property type="entry name" value="BHL"/>
    <property type="match status" value="1"/>
</dbReference>
<dbReference type="AlphaFoldDB" id="A0A382TTS4"/>
<organism evidence="2">
    <name type="scientific">marine metagenome</name>
    <dbReference type="NCBI Taxonomy" id="408172"/>
    <lineage>
        <taxon>unclassified sequences</taxon>
        <taxon>metagenomes</taxon>
        <taxon>ecological metagenomes</taxon>
    </lineage>
</organism>
<feature type="region of interest" description="Disordered" evidence="1">
    <location>
        <begin position="83"/>
        <end position="125"/>
    </location>
</feature>
<reference evidence="2" key="1">
    <citation type="submission" date="2018-05" db="EMBL/GenBank/DDBJ databases">
        <authorList>
            <person name="Lanie J.A."/>
            <person name="Ng W.-L."/>
            <person name="Kazmierczak K.M."/>
            <person name="Andrzejewski T.M."/>
            <person name="Davidsen T.M."/>
            <person name="Wayne K.J."/>
            <person name="Tettelin H."/>
            <person name="Glass J.I."/>
            <person name="Rusch D."/>
            <person name="Podicherti R."/>
            <person name="Tsui H.-C.T."/>
            <person name="Winkler M.E."/>
        </authorList>
    </citation>
    <scope>NUCLEOTIDE SEQUENCE</scope>
</reference>
<name>A0A382TTS4_9ZZZZ</name>
<sequence>MGTTTKKELAMTVSRETGCKKNLACDMVDTVFEAMRHSLIKAQRIEIRGFGVFQVKETRPKPAARNPRTGQVIYVPARRKTHFRPGKLLKEELHRPTPLEAENPPSQDGFASYRPNTPPSGEDQL</sequence>
<dbReference type="Gene3D" id="4.10.520.10">
    <property type="entry name" value="IHF-like DNA-binding proteins"/>
    <property type="match status" value="1"/>
</dbReference>
<evidence type="ECO:0000256" key="1">
    <source>
        <dbReference type="SAM" id="MobiDB-lite"/>
    </source>
</evidence>
<dbReference type="PANTHER" id="PTHR33175">
    <property type="entry name" value="DNA-BINDING PROTEIN HU"/>
    <property type="match status" value="1"/>
</dbReference>
<evidence type="ECO:0008006" key="3">
    <source>
        <dbReference type="Google" id="ProtNLM"/>
    </source>
</evidence>
<dbReference type="InterPro" id="IPR000119">
    <property type="entry name" value="Hist_DNA-bd"/>
</dbReference>
<dbReference type="GO" id="GO:0003677">
    <property type="term" value="F:DNA binding"/>
    <property type="evidence" value="ECO:0007669"/>
    <property type="project" value="InterPro"/>
</dbReference>
<dbReference type="GO" id="GO:0005829">
    <property type="term" value="C:cytosol"/>
    <property type="evidence" value="ECO:0007669"/>
    <property type="project" value="TreeGrafter"/>
</dbReference>
<dbReference type="CDD" id="cd13836">
    <property type="entry name" value="IHF_B"/>
    <property type="match status" value="1"/>
</dbReference>
<dbReference type="GO" id="GO:0030527">
    <property type="term" value="F:structural constituent of chromatin"/>
    <property type="evidence" value="ECO:0007669"/>
    <property type="project" value="InterPro"/>
</dbReference>
<feature type="compositionally biased region" description="Basic and acidic residues" evidence="1">
    <location>
        <begin position="88"/>
        <end position="97"/>
    </location>
</feature>
<gene>
    <name evidence="2" type="ORF">METZ01_LOCUS377996</name>
</gene>
<dbReference type="Pfam" id="PF00216">
    <property type="entry name" value="Bac_DNA_binding"/>
    <property type="match status" value="1"/>
</dbReference>
<evidence type="ECO:0000313" key="2">
    <source>
        <dbReference type="EMBL" id="SVD25142.1"/>
    </source>
</evidence>
<dbReference type="PANTHER" id="PTHR33175:SF2">
    <property type="entry name" value="INTEGRATION HOST FACTOR SUBUNIT ALPHA"/>
    <property type="match status" value="1"/>
</dbReference>